<comment type="similarity">
    <text evidence="1">Belongs to the peptidase S33 family.</text>
</comment>
<dbReference type="GO" id="GO:0097176">
    <property type="term" value="P:epoxide metabolic process"/>
    <property type="evidence" value="ECO:0007669"/>
    <property type="project" value="TreeGrafter"/>
</dbReference>
<proteinExistence type="inferred from homology"/>
<keyword evidence="2 5" id="KW-0378">Hydrolase</keyword>
<evidence type="ECO:0000259" key="4">
    <source>
        <dbReference type="Pfam" id="PF06441"/>
    </source>
</evidence>
<organism evidence="5 6">
    <name type="scientific">Morchella conica CCBAS932</name>
    <dbReference type="NCBI Taxonomy" id="1392247"/>
    <lineage>
        <taxon>Eukaryota</taxon>
        <taxon>Fungi</taxon>
        <taxon>Dikarya</taxon>
        <taxon>Ascomycota</taxon>
        <taxon>Pezizomycotina</taxon>
        <taxon>Pezizomycetes</taxon>
        <taxon>Pezizales</taxon>
        <taxon>Morchellaceae</taxon>
        <taxon>Morchella</taxon>
    </lineage>
</organism>
<dbReference type="PANTHER" id="PTHR21661">
    <property type="entry name" value="EPOXIDE HYDROLASE 1-RELATED"/>
    <property type="match status" value="1"/>
</dbReference>
<feature type="active site" description="Proton acceptor" evidence="3">
    <location>
        <position position="363"/>
    </location>
</feature>
<dbReference type="EMBL" id="ML119158">
    <property type="protein sequence ID" value="RPB08788.1"/>
    <property type="molecule type" value="Genomic_DNA"/>
</dbReference>
<protein>
    <submittedName>
        <fullName evidence="5">Epoxide hydrolase</fullName>
    </submittedName>
</protein>
<accession>A0A3N4KH63</accession>
<reference evidence="5 6" key="1">
    <citation type="journal article" date="2018" name="Nat. Ecol. Evol.">
        <title>Pezizomycetes genomes reveal the molecular basis of ectomycorrhizal truffle lifestyle.</title>
        <authorList>
            <person name="Murat C."/>
            <person name="Payen T."/>
            <person name="Noel B."/>
            <person name="Kuo A."/>
            <person name="Morin E."/>
            <person name="Chen J."/>
            <person name="Kohler A."/>
            <person name="Krizsan K."/>
            <person name="Balestrini R."/>
            <person name="Da Silva C."/>
            <person name="Montanini B."/>
            <person name="Hainaut M."/>
            <person name="Levati E."/>
            <person name="Barry K.W."/>
            <person name="Belfiori B."/>
            <person name="Cichocki N."/>
            <person name="Clum A."/>
            <person name="Dockter R.B."/>
            <person name="Fauchery L."/>
            <person name="Guy J."/>
            <person name="Iotti M."/>
            <person name="Le Tacon F."/>
            <person name="Lindquist E.A."/>
            <person name="Lipzen A."/>
            <person name="Malagnac F."/>
            <person name="Mello A."/>
            <person name="Molinier V."/>
            <person name="Miyauchi S."/>
            <person name="Poulain J."/>
            <person name="Riccioni C."/>
            <person name="Rubini A."/>
            <person name="Sitrit Y."/>
            <person name="Splivallo R."/>
            <person name="Traeger S."/>
            <person name="Wang M."/>
            <person name="Zifcakova L."/>
            <person name="Wipf D."/>
            <person name="Zambonelli A."/>
            <person name="Paolocci F."/>
            <person name="Nowrousian M."/>
            <person name="Ottonello S."/>
            <person name="Baldrian P."/>
            <person name="Spatafora J.W."/>
            <person name="Henrissat B."/>
            <person name="Nagy L.G."/>
            <person name="Aury J.M."/>
            <person name="Wincker P."/>
            <person name="Grigoriev I.V."/>
            <person name="Bonfante P."/>
            <person name="Martin F.M."/>
        </authorList>
    </citation>
    <scope>NUCLEOTIDE SEQUENCE [LARGE SCALE GENOMIC DNA]</scope>
    <source>
        <strain evidence="5 6">CCBAS932</strain>
    </source>
</reference>
<dbReference type="SUPFAM" id="SSF53474">
    <property type="entry name" value="alpha/beta-Hydrolases"/>
    <property type="match status" value="1"/>
</dbReference>
<sequence length="389" mass="43558">MSFPKNATLSPVPFKIAVPQKEIDDFKTLLQLSQLPPPIWEGTQPQFGVQSKWMSETKEYWETKFDWRSHEAEINKYPQYTVPITSSLGATLDIHFIAHLSSDPDAVTLLLLHGWPGSFIEFLDLITTLSASTTPAFNIIVPSLPGYAFSSGPPLDRDFDLAEVGEMLNSLMVGLGFGKESGGYIAQGGDIGSFLSRLLQERYEDCKAIHLNALFPTDTYPTENLTPSDLRGLERAKAFRTTGGAYGLTHATRPSTIGHVLSSTPLALLAWVGEKLLEWTDEDPSVEAVLRLVTLWWFTKTAPRAIYPYRQIFRRPDSAKTVWKKPVGYSLFPEDIIPTGKIWAEFETEGKMVWFKEHETGGHFAAMEKPKALAEDLVQFVLFLKGLEK</sequence>
<feature type="domain" description="Epoxide hydrolase N-terminal" evidence="4">
    <location>
        <begin position="12"/>
        <end position="122"/>
    </location>
</feature>
<dbReference type="GO" id="GO:0004301">
    <property type="term" value="F:epoxide hydrolase activity"/>
    <property type="evidence" value="ECO:0007669"/>
    <property type="project" value="TreeGrafter"/>
</dbReference>
<keyword evidence="6" id="KW-1185">Reference proteome</keyword>
<gene>
    <name evidence="5" type="ORF">P167DRAFT_577834</name>
</gene>
<dbReference type="InterPro" id="IPR010497">
    <property type="entry name" value="Epoxide_hydro_N"/>
</dbReference>
<evidence type="ECO:0000256" key="1">
    <source>
        <dbReference type="ARBA" id="ARBA00010088"/>
    </source>
</evidence>
<dbReference type="PRINTS" id="PR00412">
    <property type="entry name" value="EPOXHYDRLASE"/>
</dbReference>
<dbReference type="AlphaFoldDB" id="A0A3N4KH63"/>
<feature type="active site" description="Nucleophile" evidence="3">
    <location>
        <position position="190"/>
    </location>
</feature>
<dbReference type="Proteomes" id="UP000277580">
    <property type="component" value="Unassembled WGS sequence"/>
</dbReference>
<dbReference type="InterPro" id="IPR000639">
    <property type="entry name" value="Epox_hydrolase-like"/>
</dbReference>
<evidence type="ECO:0000256" key="3">
    <source>
        <dbReference type="PIRSR" id="PIRSR001112-1"/>
    </source>
</evidence>
<dbReference type="PANTHER" id="PTHR21661:SF39">
    <property type="entry name" value="HYDROLASE, PUTATIVE (AFU_ORTHOLOGUE AFUA_3G08960)-RELATED"/>
    <property type="match status" value="1"/>
</dbReference>
<feature type="active site" description="Proton donor" evidence="3">
    <location>
        <position position="309"/>
    </location>
</feature>
<dbReference type="STRING" id="1392247.A0A3N4KH63"/>
<evidence type="ECO:0000313" key="6">
    <source>
        <dbReference type="Proteomes" id="UP000277580"/>
    </source>
</evidence>
<dbReference type="InParanoid" id="A0A3N4KH63"/>
<dbReference type="Pfam" id="PF06441">
    <property type="entry name" value="EHN"/>
    <property type="match status" value="1"/>
</dbReference>
<dbReference type="InterPro" id="IPR016292">
    <property type="entry name" value="Epoxide_hydrolase"/>
</dbReference>
<evidence type="ECO:0000313" key="5">
    <source>
        <dbReference type="EMBL" id="RPB08788.1"/>
    </source>
</evidence>
<dbReference type="InterPro" id="IPR029058">
    <property type="entry name" value="AB_hydrolase_fold"/>
</dbReference>
<dbReference type="Gene3D" id="3.40.50.1820">
    <property type="entry name" value="alpha/beta hydrolase"/>
    <property type="match status" value="1"/>
</dbReference>
<name>A0A3N4KH63_9PEZI</name>
<dbReference type="PIRSF" id="PIRSF001112">
    <property type="entry name" value="Epoxide_hydrolase"/>
    <property type="match status" value="1"/>
</dbReference>
<evidence type="ECO:0000256" key="2">
    <source>
        <dbReference type="ARBA" id="ARBA00022801"/>
    </source>
</evidence>
<dbReference type="OrthoDB" id="7130006at2759"/>